<protein>
    <submittedName>
        <fullName evidence="2">(2Fe-2S)-binding protein</fullName>
    </submittedName>
</protein>
<name>A0A7S7RQN0_9BACT</name>
<keyword evidence="3" id="KW-1185">Reference proteome</keyword>
<sequence>MLVCECNEIEYDAIKEAVKKHGDNLDAIMEETDAGTTCGCCLEDDCDKVELPLPLAIKKALEELAK</sequence>
<dbReference type="Pfam" id="PF04324">
    <property type="entry name" value="Fer2_BFD"/>
    <property type="match status" value="1"/>
</dbReference>
<dbReference type="RefSeq" id="WP_194366777.1">
    <property type="nucleotide sequence ID" value="NZ_CP054493.1"/>
</dbReference>
<feature type="domain" description="BFD-like [2Fe-2S]-binding" evidence="1">
    <location>
        <begin position="2"/>
        <end position="43"/>
    </location>
</feature>
<reference evidence="2 3" key="1">
    <citation type="submission" date="2020-05" db="EMBL/GenBank/DDBJ databases">
        <title>Sulfurimonas marisnigri, sp. nov., and Sulfurimonas baltica, sp. nov., manganese oxide reducing chemolithoautotrophs of the class Epsilonproteobacteria isolated from the pelagic redoxclines of the Black and Baltic Seas and emended description of the genus Sulfurimonas.</title>
        <authorList>
            <person name="Henkel J.V."/>
            <person name="Laudan C."/>
            <person name="Werner J."/>
            <person name="Neu T."/>
            <person name="Plewe S."/>
            <person name="Sproer C."/>
            <person name="Bunk B."/>
            <person name="Schulz-Vogt H.N."/>
        </authorList>
    </citation>
    <scope>NUCLEOTIDE SEQUENCE [LARGE SCALE GENOMIC DNA]</scope>
    <source>
        <strain evidence="2 3">SoZ1</strain>
    </source>
</reference>
<evidence type="ECO:0000313" key="3">
    <source>
        <dbReference type="Proteomes" id="UP000593836"/>
    </source>
</evidence>
<dbReference type="InterPro" id="IPR041854">
    <property type="entry name" value="BFD-like_2Fe2S-bd_dom_sf"/>
</dbReference>
<organism evidence="2 3">
    <name type="scientific">Candidatus Sulfurimonas marisnigri</name>
    <dbReference type="NCBI Taxonomy" id="2740405"/>
    <lineage>
        <taxon>Bacteria</taxon>
        <taxon>Pseudomonadati</taxon>
        <taxon>Campylobacterota</taxon>
        <taxon>Epsilonproteobacteria</taxon>
        <taxon>Campylobacterales</taxon>
        <taxon>Sulfurimonadaceae</taxon>
        <taxon>Sulfurimonas</taxon>
    </lineage>
</organism>
<dbReference type="AlphaFoldDB" id="A0A7S7RQN0"/>
<gene>
    <name evidence="2" type="ORF">HUE87_00335</name>
</gene>
<accession>A0A7S7RQN0</accession>
<evidence type="ECO:0000259" key="1">
    <source>
        <dbReference type="Pfam" id="PF04324"/>
    </source>
</evidence>
<proteinExistence type="predicted"/>
<dbReference type="EMBL" id="CP054493">
    <property type="protein sequence ID" value="QOY54733.1"/>
    <property type="molecule type" value="Genomic_DNA"/>
</dbReference>
<dbReference type="KEGG" id="smas:HUE87_00335"/>
<evidence type="ECO:0000313" key="2">
    <source>
        <dbReference type="EMBL" id="QOY54733.1"/>
    </source>
</evidence>
<dbReference type="Proteomes" id="UP000593836">
    <property type="component" value="Chromosome"/>
</dbReference>
<dbReference type="InterPro" id="IPR007419">
    <property type="entry name" value="BFD-like_2Fe2S-bd_dom"/>
</dbReference>
<dbReference type="Gene3D" id="1.10.10.1100">
    <property type="entry name" value="BFD-like [2Fe-2S]-binding domain"/>
    <property type="match status" value="1"/>
</dbReference>